<dbReference type="GeneID" id="24267822"/>
<evidence type="ECO:0000313" key="2">
    <source>
        <dbReference type="Proteomes" id="UP000054561"/>
    </source>
</evidence>
<protein>
    <submittedName>
        <fullName evidence="1">Uncharacterized protein</fullName>
    </submittedName>
</protein>
<dbReference type="RefSeq" id="XP_012335556.1">
    <property type="nucleotide sequence ID" value="XM_012480133.1"/>
</dbReference>
<sequence>MTKYARNILINICDITMNEHFGILFFGFVHFKKEENGRSHKKTLFLRYRTCVSISLYFVLKRQSHNCVEDETKNPEKYLIILNLEKCITDLHNCEICKNYGYTYALYVSNAKFSRYFYLFYSTELGNFLLDRNE</sequence>
<dbReference type="VEuPathDB" id="PlasmoDB:AK88_02508"/>
<dbReference type="Proteomes" id="UP000054561">
    <property type="component" value="Unassembled WGS sequence"/>
</dbReference>
<dbReference type="AlphaFoldDB" id="A0A0D9QLI4"/>
<keyword evidence="2" id="KW-1185">Reference proteome</keyword>
<evidence type="ECO:0000313" key="1">
    <source>
        <dbReference type="EMBL" id="KJP87904.1"/>
    </source>
</evidence>
<gene>
    <name evidence="1" type="ORF">AK88_02508</name>
</gene>
<accession>A0A0D9QLI4</accession>
<name>A0A0D9QLI4_PLAFR</name>
<reference evidence="1 2" key="1">
    <citation type="submission" date="2014-03" db="EMBL/GenBank/DDBJ databases">
        <title>The Genome Sequence of Plasmodium fragile nilgiri.</title>
        <authorList>
            <consortium name="The Broad Institute Genomics Platform"/>
            <consortium name="The Broad Institute Genome Sequencing Center for Infectious Disease"/>
            <person name="Neafsey D."/>
            <person name="Duraisingh M."/>
            <person name="Young S.K."/>
            <person name="Zeng Q."/>
            <person name="Gargeya S."/>
            <person name="Abouelleil A."/>
            <person name="Alvarado L."/>
            <person name="Chapman S.B."/>
            <person name="Gainer-Dewar J."/>
            <person name="Goldberg J."/>
            <person name="Griggs A."/>
            <person name="Gujja S."/>
            <person name="Hansen M."/>
            <person name="Howarth C."/>
            <person name="Imamovic A."/>
            <person name="Larimer J."/>
            <person name="Pearson M."/>
            <person name="Poon T.W."/>
            <person name="Priest M."/>
            <person name="Roberts A."/>
            <person name="Saif S."/>
            <person name="Shea T."/>
            <person name="Sykes S."/>
            <person name="Wortman J."/>
            <person name="Nusbaum C."/>
            <person name="Birren B."/>
        </authorList>
    </citation>
    <scope>NUCLEOTIDE SEQUENCE [LARGE SCALE GENOMIC DNA]</scope>
    <source>
        <strain evidence="2">nilgiri</strain>
    </source>
</reference>
<proteinExistence type="predicted"/>
<dbReference type="EMBL" id="KQ001668">
    <property type="protein sequence ID" value="KJP87904.1"/>
    <property type="molecule type" value="Genomic_DNA"/>
</dbReference>
<organism evidence="1 2">
    <name type="scientific">Plasmodium fragile</name>
    <dbReference type="NCBI Taxonomy" id="5857"/>
    <lineage>
        <taxon>Eukaryota</taxon>
        <taxon>Sar</taxon>
        <taxon>Alveolata</taxon>
        <taxon>Apicomplexa</taxon>
        <taxon>Aconoidasida</taxon>
        <taxon>Haemosporida</taxon>
        <taxon>Plasmodiidae</taxon>
        <taxon>Plasmodium</taxon>
        <taxon>Plasmodium (Plasmodium)</taxon>
    </lineage>
</organism>